<evidence type="ECO:0000313" key="4">
    <source>
        <dbReference type="Proteomes" id="UP001302222"/>
    </source>
</evidence>
<protein>
    <submittedName>
        <fullName evidence="3">SMP-30/gluconolactonase/LRE family protein</fullName>
    </submittedName>
</protein>
<dbReference type="EMBL" id="JAYGIM010000006">
    <property type="protein sequence ID" value="MEA5426511.1"/>
    <property type="molecule type" value="Genomic_DNA"/>
</dbReference>
<evidence type="ECO:0000313" key="3">
    <source>
        <dbReference type="EMBL" id="MEA5426511.1"/>
    </source>
</evidence>
<name>A0ABU5SGT3_9BACT</name>
<dbReference type="Gene3D" id="2.120.10.30">
    <property type="entry name" value="TolB, C-terminal domain"/>
    <property type="match status" value="1"/>
</dbReference>
<dbReference type="InterPro" id="IPR051262">
    <property type="entry name" value="SMP-30/CGR1_Lactonase"/>
</dbReference>
<dbReference type="Pfam" id="PF08450">
    <property type="entry name" value="SGL"/>
    <property type="match status" value="1"/>
</dbReference>
<dbReference type="PANTHER" id="PTHR47572">
    <property type="entry name" value="LIPOPROTEIN-RELATED"/>
    <property type="match status" value="1"/>
</dbReference>
<comment type="caution">
    <text evidence="3">The sequence shown here is derived from an EMBL/GenBank/DDBJ whole genome shotgun (WGS) entry which is preliminary data.</text>
</comment>
<dbReference type="SUPFAM" id="SSF63829">
    <property type="entry name" value="Calcium-dependent phosphotriesterase"/>
    <property type="match status" value="1"/>
</dbReference>
<dbReference type="InterPro" id="IPR013658">
    <property type="entry name" value="SGL"/>
</dbReference>
<sequence length="387" mass="43957">MNTIGFILINKNYYPNVVLLYKLLEYLLMYIQHRNINPIKNWKVNREEIQFLGHDLQRPECILTEPNGTIWTADARGGVMKINPDGSQKLITPFKESDDLTTFKKLSNQTNPISEIPNLQSYNSRYVQAQGSLPNGLCFDVKGNFIIANWGTDHIEMMTPEGKLTTLVTEIEGKALGKANFPLRDSKGRIWFTVTTRTNPWTEQLNSRATDGYIALIDEKGVRIVAEGFCGTNEIRFDDTEEWLYVVESTAHQISRLRVKENGDLYGREVYARLSGFPDGFAFDTYGNLWTTLIFTDQLAAITPEGEELILLDDSNPATKKLLFEHYENRTLTGEILASVQGTLCPWMASLSFGGKDMKTVYLGSLRGTRVPYFQSPVAGQKMIHWR</sequence>
<feature type="domain" description="SMP-30/Gluconolactonase/LRE-like region" evidence="2">
    <location>
        <begin position="122"/>
        <end position="309"/>
    </location>
</feature>
<evidence type="ECO:0000259" key="2">
    <source>
        <dbReference type="Pfam" id="PF08450"/>
    </source>
</evidence>
<dbReference type="PANTHER" id="PTHR47572:SF4">
    <property type="entry name" value="LACTONASE DRP35"/>
    <property type="match status" value="1"/>
</dbReference>
<proteinExistence type="predicted"/>
<gene>
    <name evidence="3" type="ORF">VB798_08015</name>
</gene>
<dbReference type="RefSeq" id="WP_323257738.1">
    <property type="nucleotide sequence ID" value="NZ_JAYGIM010000006.1"/>
</dbReference>
<organism evidence="3 4">
    <name type="scientific">Arcicella lustrica</name>
    <dbReference type="NCBI Taxonomy" id="2984196"/>
    <lineage>
        <taxon>Bacteria</taxon>
        <taxon>Pseudomonadati</taxon>
        <taxon>Bacteroidota</taxon>
        <taxon>Cytophagia</taxon>
        <taxon>Cytophagales</taxon>
        <taxon>Flectobacillaceae</taxon>
        <taxon>Arcicella</taxon>
    </lineage>
</organism>
<keyword evidence="4" id="KW-1185">Reference proteome</keyword>
<evidence type="ECO:0000256" key="1">
    <source>
        <dbReference type="ARBA" id="ARBA00022801"/>
    </source>
</evidence>
<dbReference type="Proteomes" id="UP001302222">
    <property type="component" value="Unassembled WGS sequence"/>
</dbReference>
<reference evidence="3 4" key="1">
    <citation type="submission" date="2023-12" db="EMBL/GenBank/DDBJ databases">
        <title>Novel species of the genus Arcicella isolated from rivers.</title>
        <authorList>
            <person name="Lu H."/>
        </authorList>
    </citation>
    <scope>NUCLEOTIDE SEQUENCE [LARGE SCALE GENOMIC DNA]</scope>
    <source>
        <strain evidence="3 4">DC25W</strain>
    </source>
</reference>
<dbReference type="InterPro" id="IPR011042">
    <property type="entry name" value="6-blade_b-propeller_TolB-like"/>
</dbReference>
<keyword evidence="1" id="KW-0378">Hydrolase</keyword>
<accession>A0ABU5SGT3</accession>